<name>A0A6A6ZWQ5_9PLEO</name>
<feature type="transmembrane region" description="Helical" evidence="2">
    <location>
        <begin position="12"/>
        <end position="33"/>
    </location>
</feature>
<dbReference type="EMBL" id="MU006228">
    <property type="protein sequence ID" value="KAF2825462.1"/>
    <property type="molecule type" value="Genomic_DNA"/>
</dbReference>
<feature type="domain" description="Alpha/beta hydrolase fold-3" evidence="3">
    <location>
        <begin position="115"/>
        <end position="332"/>
    </location>
</feature>
<dbReference type="InterPro" id="IPR029058">
    <property type="entry name" value="AB_hydrolase_fold"/>
</dbReference>
<dbReference type="OrthoDB" id="3792437at2759"/>
<dbReference type="Pfam" id="PF07859">
    <property type="entry name" value="Abhydrolase_3"/>
    <property type="match status" value="1"/>
</dbReference>
<keyword evidence="5" id="KW-1185">Reference proteome</keyword>
<dbReference type="SUPFAM" id="SSF53474">
    <property type="entry name" value="alpha/beta-Hydrolases"/>
    <property type="match status" value="1"/>
</dbReference>
<evidence type="ECO:0000313" key="5">
    <source>
        <dbReference type="Proteomes" id="UP000799424"/>
    </source>
</evidence>
<keyword evidence="2" id="KW-1133">Transmembrane helix</keyword>
<dbReference type="Proteomes" id="UP000799424">
    <property type="component" value="Unassembled WGS sequence"/>
</dbReference>
<dbReference type="PROSITE" id="PS51257">
    <property type="entry name" value="PROKAR_LIPOPROTEIN"/>
    <property type="match status" value="1"/>
</dbReference>
<dbReference type="PANTHER" id="PTHR48081:SF11">
    <property type="entry name" value="ALPHA_BETA HYDROLASE FOLD-3 DOMAIN-CONTAINING PROTEIN-RELATED"/>
    <property type="match status" value="1"/>
</dbReference>
<evidence type="ECO:0000256" key="2">
    <source>
        <dbReference type="SAM" id="Phobius"/>
    </source>
</evidence>
<organism evidence="4 5">
    <name type="scientific">Ophiobolus disseminans</name>
    <dbReference type="NCBI Taxonomy" id="1469910"/>
    <lineage>
        <taxon>Eukaryota</taxon>
        <taxon>Fungi</taxon>
        <taxon>Dikarya</taxon>
        <taxon>Ascomycota</taxon>
        <taxon>Pezizomycotina</taxon>
        <taxon>Dothideomycetes</taxon>
        <taxon>Pleosporomycetidae</taxon>
        <taxon>Pleosporales</taxon>
        <taxon>Pleosporineae</taxon>
        <taxon>Phaeosphaeriaceae</taxon>
        <taxon>Ophiobolus</taxon>
    </lineage>
</organism>
<proteinExistence type="predicted"/>
<evidence type="ECO:0000259" key="3">
    <source>
        <dbReference type="Pfam" id="PF07859"/>
    </source>
</evidence>
<dbReference type="AlphaFoldDB" id="A0A6A6ZWQ5"/>
<keyword evidence="1 4" id="KW-0378">Hydrolase</keyword>
<accession>A0A6A6ZWQ5</accession>
<evidence type="ECO:0000256" key="1">
    <source>
        <dbReference type="ARBA" id="ARBA00022801"/>
    </source>
</evidence>
<gene>
    <name evidence="4" type="ORF">CC86DRAFT_43472</name>
</gene>
<dbReference type="Gene3D" id="3.40.50.1820">
    <property type="entry name" value="alpha/beta hydrolase"/>
    <property type="match status" value="1"/>
</dbReference>
<keyword evidence="2" id="KW-0472">Membrane</keyword>
<dbReference type="PANTHER" id="PTHR48081">
    <property type="entry name" value="AB HYDROLASE SUPERFAMILY PROTEIN C4A8.06C"/>
    <property type="match status" value="1"/>
</dbReference>
<dbReference type="InterPro" id="IPR050300">
    <property type="entry name" value="GDXG_lipolytic_enzyme"/>
</dbReference>
<keyword evidence="2" id="KW-0812">Transmembrane</keyword>
<protein>
    <submittedName>
        <fullName evidence="4">Alpha/beta-hydrolase</fullName>
    </submittedName>
</protein>
<dbReference type="GO" id="GO:0016787">
    <property type="term" value="F:hydrolase activity"/>
    <property type="evidence" value="ECO:0007669"/>
    <property type="project" value="UniProtKB-KW"/>
</dbReference>
<reference evidence="4" key="1">
    <citation type="journal article" date="2020" name="Stud. Mycol.">
        <title>101 Dothideomycetes genomes: a test case for predicting lifestyles and emergence of pathogens.</title>
        <authorList>
            <person name="Haridas S."/>
            <person name="Albert R."/>
            <person name="Binder M."/>
            <person name="Bloem J."/>
            <person name="Labutti K."/>
            <person name="Salamov A."/>
            <person name="Andreopoulos B."/>
            <person name="Baker S."/>
            <person name="Barry K."/>
            <person name="Bills G."/>
            <person name="Bluhm B."/>
            <person name="Cannon C."/>
            <person name="Castanera R."/>
            <person name="Culley D."/>
            <person name="Daum C."/>
            <person name="Ezra D."/>
            <person name="Gonzalez J."/>
            <person name="Henrissat B."/>
            <person name="Kuo A."/>
            <person name="Liang C."/>
            <person name="Lipzen A."/>
            <person name="Lutzoni F."/>
            <person name="Magnuson J."/>
            <person name="Mondo S."/>
            <person name="Nolan M."/>
            <person name="Ohm R."/>
            <person name="Pangilinan J."/>
            <person name="Park H.-J."/>
            <person name="Ramirez L."/>
            <person name="Alfaro M."/>
            <person name="Sun H."/>
            <person name="Tritt A."/>
            <person name="Yoshinaga Y."/>
            <person name="Zwiers L.-H."/>
            <person name="Turgeon B."/>
            <person name="Goodwin S."/>
            <person name="Spatafora J."/>
            <person name="Crous P."/>
            <person name="Grigoriev I."/>
        </authorList>
    </citation>
    <scope>NUCLEOTIDE SEQUENCE</scope>
    <source>
        <strain evidence="4">CBS 113818</strain>
    </source>
</reference>
<evidence type="ECO:0000313" key="4">
    <source>
        <dbReference type="EMBL" id="KAF2825462.1"/>
    </source>
</evidence>
<sequence>MSHSEREQGLTGLLLVIILACVHTPLIIASMLARRLSSKTDLSLRDDVLRSMLRGLPRQVKGYMMTPPNIPRLLDAPRFKPIRATMCEPVSTHEFSGYWVCRGRCVESPRRKVTLLWIHGGAYTLGDALASVPGHVYMVEILASRSVQLDVFSLQYTLAPAATFPTQQNEAVAAYRYLVGEEKIAPGDIVVGGDSAGGHLSLLLLLAVHGEGLERPSGALLAYPWVDLTHSGDSFRRNKDRCMLTRASLEKSVDAVLGGAEGRKKHASVVNFAAPRGQKEACWKDVLPRKTWVNVGADDLFVDDVQAFCRNAERDGAAIELDLSRGKCHGWQTLDDKIGERRYCALGPSEEVSNGLMAGSQNLADGLLKVIEAV</sequence>
<dbReference type="InterPro" id="IPR013094">
    <property type="entry name" value="AB_hydrolase_3"/>
</dbReference>